<feature type="domain" description="Cyclin C-terminal" evidence="8">
    <location>
        <begin position="198"/>
        <end position="327"/>
    </location>
</feature>
<dbReference type="FunFam" id="1.10.472.10:FF:000074">
    <property type="entry name" value="D3-type cyclin"/>
    <property type="match status" value="1"/>
</dbReference>
<keyword evidence="2" id="KW-0132">Cell division</keyword>
<dbReference type="InterPro" id="IPR048258">
    <property type="entry name" value="Cyclins_cyclin-box"/>
</dbReference>
<dbReference type="AlphaFoldDB" id="A0AAV7DXT5"/>
<keyword evidence="10" id="KW-1185">Reference proteome</keyword>
<evidence type="ECO:0000259" key="8">
    <source>
        <dbReference type="SMART" id="SM01332"/>
    </source>
</evidence>
<feature type="region of interest" description="Disordered" evidence="6">
    <location>
        <begin position="21"/>
        <end position="48"/>
    </location>
</feature>
<dbReference type="InterPro" id="IPR004367">
    <property type="entry name" value="Cyclin_C-dom"/>
</dbReference>
<keyword evidence="4" id="KW-0131">Cell cycle</keyword>
<dbReference type="InterPro" id="IPR013763">
    <property type="entry name" value="Cyclin-like_dom"/>
</dbReference>
<gene>
    <name evidence="9" type="ORF">H6P81_020492</name>
</gene>
<dbReference type="GO" id="GO:0051301">
    <property type="term" value="P:cell division"/>
    <property type="evidence" value="ECO:0007669"/>
    <property type="project" value="UniProtKB-KW"/>
</dbReference>
<name>A0AAV7DXT5_ARIFI</name>
<feature type="compositionally biased region" description="Acidic residues" evidence="6">
    <location>
        <begin position="37"/>
        <end position="46"/>
    </location>
</feature>
<evidence type="ECO:0000256" key="3">
    <source>
        <dbReference type="ARBA" id="ARBA00023127"/>
    </source>
</evidence>
<protein>
    <recommendedName>
        <fullName evidence="11">Cyclin D3</fullName>
    </recommendedName>
</protein>
<evidence type="ECO:0000256" key="4">
    <source>
        <dbReference type="ARBA" id="ARBA00023306"/>
    </source>
</evidence>
<feature type="compositionally biased region" description="Acidic residues" evidence="6">
    <location>
        <begin position="21"/>
        <end position="30"/>
    </location>
</feature>
<evidence type="ECO:0000256" key="1">
    <source>
        <dbReference type="ARBA" id="ARBA00009065"/>
    </source>
</evidence>
<dbReference type="PROSITE" id="PS00292">
    <property type="entry name" value="CYCLINS"/>
    <property type="match status" value="1"/>
</dbReference>
<dbReference type="GO" id="GO:0010444">
    <property type="term" value="P:guard mother cell differentiation"/>
    <property type="evidence" value="ECO:0007669"/>
    <property type="project" value="UniProtKB-ARBA"/>
</dbReference>
<evidence type="ECO:0000313" key="10">
    <source>
        <dbReference type="Proteomes" id="UP000825729"/>
    </source>
</evidence>
<dbReference type="InterPro" id="IPR036915">
    <property type="entry name" value="Cyclin-like_sf"/>
</dbReference>
<reference evidence="9 10" key="1">
    <citation type="submission" date="2021-07" db="EMBL/GenBank/DDBJ databases">
        <title>The Aristolochia fimbriata genome: insights into angiosperm evolution, floral development and chemical biosynthesis.</title>
        <authorList>
            <person name="Jiao Y."/>
        </authorList>
    </citation>
    <scope>NUCLEOTIDE SEQUENCE [LARGE SCALE GENOMIC DNA]</scope>
    <source>
        <strain evidence="9">IBCAS-2021</strain>
        <tissue evidence="9">Leaf</tissue>
    </source>
</reference>
<dbReference type="CDD" id="cd20543">
    <property type="entry name" value="CYCLIN_AtCycD-like_rpt1"/>
    <property type="match status" value="1"/>
</dbReference>
<dbReference type="Proteomes" id="UP000825729">
    <property type="component" value="Unassembled WGS sequence"/>
</dbReference>
<dbReference type="SMART" id="SM01332">
    <property type="entry name" value="Cyclin_C"/>
    <property type="match status" value="1"/>
</dbReference>
<organism evidence="9 10">
    <name type="scientific">Aristolochia fimbriata</name>
    <name type="common">White veined hardy Dutchman's pipe vine</name>
    <dbReference type="NCBI Taxonomy" id="158543"/>
    <lineage>
        <taxon>Eukaryota</taxon>
        <taxon>Viridiplantae</taxon>
        <taxon>Streptophyta</taxon>
        <taxon>Embryophyta</taxon>
        <taxon>Tracheophyta</taxon>
        <taxon>Spermatophyta</taxon>
        <taxon>Magnoliopsida</taxon>
        <taxon>Magnoliidae</taxon>
        <taxon>Piperales</taxon>
        <taxon>Aristolochiaceae</taxon>
        <taxon>Aristolochia</taxon>
    </lineage>
</organism>
<evidence type="ECO:0000256" key="2">
    <source>
        <dbReference type="ARBA" id="ARBA00022618"/>
    </source>
</evidence>
<dbReference type="InterPro" id="IPR039361">
    <property type="entry name" value="Cyclin"/>
</dbReference>
<keyword evidence="3 5" id="KW-0195">Cyclin</keyword>
<dbReference type="SMART" id="SM00385">
    <property type="entry name" value="CYCLIN"/>
    <property type="match status" value="1"/>
</dbReference>
<evidence type="ECO:0008006" key="11">
    <source>
        <dbReference type="Google" id="ProtNLM"/>
    </source>
</evidence>
<dbReference type="PANTHER" id="PTHR10177">
    <property type="entry name" value="CYCLINS"/>
    <property type="match status" value="1"/>
</dbReference>
<accession>A0AAV7DXT5</accession>
<dbReference type="Gene3D" id="1.10.472.10">
    <property type="entry name" value="Cyclin-like"/>
    <property type="match status" value="2"/>
</dbReference>
<proteinExistence type="inferred from homology"/>
<evidence type="ECO:0000313" key="9">
    <source>
        <dbReference type="EMBL" id="KAG9440327.1"/>
    </source>
</evidence>
<comment type="caution">
    <text evidence="9">The sequence shown here is derived from an EMBL/GenBank/DDBJ whole genome shotgun (WGS) entry which is preliminary data.</text>
</comment>
<dbReference type="SUPFAM" id="SSF47954">
    <property type="entry name" value="Cyclin-like"/>
    <property type="match status" value="1"/>
</dbReference>
<dbReference type="FunFam" id="1.10.472.10:FF:000070">
    <property type="entry name" value="CYCLIN D32"/>
    <property type="match status" value="1"/>
</dbReference>
<evidence type="ECO:0000256" key="6">
    <source>
        <dbReference type="SAM" id="MobiDB-lite"/>
    </source>
</evidence>
<evidence type="ECO:0000259" key="7">
    <source>
        <dbReference type="SMART" id="SM00385"/>
    </source>
</evidence>
<sequence>MAQQRSKDSAALLLVDALYCEEESWEEEEPERGTDVTDAEEEDDSEIQNTRFSLLSEEDLFWEDEDLLALSSKENEPASDLLRTYLAGDPFLASARKEAVEWMLKATAHYSFSPLTALLSVNYLDRFLASLHFQRDKPWMTQLAAVASLSLAAKVEETQVPLLLDLQVEDTKYVFEAKTIQRMELLVLSTLNWKMNPVTALSFIEHIIRRVGVKSHVHWDFFRRCERLLLSVIADPRFVSHLPSVVAAATMLHVINELEPWNPFEYENQLMAVLKITKDRVDGCLKLIRELTSSGGRKRKHLSNGLILDFISDSSNDSWASAASSSLGPVFKKSRSDREQLRLASFNRFFVDVISSP</sequence>
<dbReference type="Pfam" id="PF00134">
    <property type="entry name" value="Cyclin_N"/>
    <property type="match status" value="1"/>
</dbReference>
<dbReference type="CDD" id="cd20544">
    <property type="entry name" value="CYCLIN_AtCycD-like_rpt2"/>
    <property type="match status" value="1"/>
</dbReference>
<dbReference type="GO" id="GO:0048316">
    <property type="term" value="P:seed development"/>
    <property type="evidence" value="ECO:0007669"/>
    <property type="project" value="UniProtKB-ARBA"/>
</dbReference>
<feature type="domain" description="Cyclin-like" evidence="7">
    <location>
        <begin position="101"/>
        <end position="189"/>
    </location>
</feature>
<dbReference type="Pfam" id="PF02984">
    <property type="entry name" value="Cyclin_C"/>
    <property type="match status" value="1"/>
</dbReference>
<dbReference type="EMBL" id="JAINDJ010000008">
    <property type="protein sequence ID" value="KAG9440327.1"/>
    <property type="molecule type" value="Genomic_DNA"/>
</dbReference>
<dbReference type="InterPro" id="IPR006671">
    <property type="entry name" value="Cyclin_N"/>
</dbReference>
<comment type="similarity">
    <text evidence="1">Belongs to the cyclin family. Cyclin D subfamily.</text>
</comment>
<evidence type="ECO:0000256" key="5">
    <source>
        <dbReference type="RuleBase" id="RU000383"/>
    </source>
</evidence>